<name>E9SBH1_RUMAL</name>
<gene>
    <name evidence="1" type="ORF">CUS_4529</name>
</gene>
<comment type="caution">
    <text evidence="1">The sequence shown here is derived from an EMBL/GenBank/DDBJ whole genome shotgun (WGS) entry which is preliminary data.</text>
</comment>
<accession>E9SBH1</accession>
<reference evidence="1 2" key="1">
    <citation type="submission" date="2011-02" db="EMBL/GenBank/DDBJ databases">
        <authorList>
            <person name="Nelson K.E."/>
            <person name="Sutton G."/>
            <person name="Torralba M."/>
            <person name="Durkin S."/>
            <person name="Harkins D."/>
            <person name="Montgomery R."/>
            <person name="Ziemer C."/>
            <person name="Klaassens E."/>
            <person name="Ocuiv P."/>
            <person name="Morrison M."/>
        </authorList>
    </citation>
    <scope>NUCLEOTIDE SEQUENCE [LARGE SCALE GENOMIC DNA]</scope>
    <source>
        <strain evidence="1 2">8</strain>
    </source>
</reference>
<proteinExistence type="predicted"/>
<dbReference type="EMBL" id="ADKM02000068">
    <property type="protein sequence ID" value="EGC03372.1"/>
    <property type="molecule type" value="Genomic_DNA"/>
</dbReference>
<keyword evidence="2" id="KW-1185">Reference proteome</keyword>
<evidence type="ECO:0000313" key="2">
    <source>
        <dbReference type="Proteomes" id="UP000004259"/>
    </source>
</evidence>
<sequence length="191" mass="22461">MRISDLHFIDETELAYSAITPCLFKDKTEENADEYNNFVRTLIKNASDTDDFVTCYLNEAAALKYNYYKSKCYQIMLNIYDKNRARDYCYKMIARRSRTTISDAASIKIGNKNTIMYFPTLSQRTFTHYKVLEKKDFYAYNLMDYISTFEGTKLNIYRQDKGKDNKIDKVLDNGKYSVYSYDGIIALVKEV</sequence>
<evidence type="ECO:0000313" key="1">
    <source>
        <dbReference type="EMBL" id="EGC03372.1"/>
    </source>
</evidence>
<dbReference type="Proteomes" id="UP000004259">
    <property type="component" value="Unassembled WGS sequence"/>
</dbReference>
<dbReference type="AlphaFoldDB" id="E9SBH1"/>
<dbReference type="OrthoDB" id="1820929at2"/>
<dbReference type="RefSeq" id="WP_002848891.1">
    <property type="nucleotide sequence ID" value="NZ_ADKM02000068.1"/>
</dbReference>
<organism evidence="1 2">
    <name type="scientific">Ruminococcus albus 8</name>
    <dbReference type="NCBI Taxonomy" id="246199"/>
    <lineage>
        <taxon>Bacteria</taxon>
        <taxon>Bacillati</taxon>
        <taxon>Bacillota</taxon>
        <taxon>Clostridia</taxon>
        <taxon>Eubacteriales</taxon>
        <taxon>Oscillospiraceae</taxon>
        <taxon>Ruminococcus</taxon>
    </lineage>
</organism>
<protein>
    <submittedName>
        <fullName evidence="1">Conserved domain protein</fullName>
    </submittedName>
</protein>